<proteinExistence type="predicted"/>
<comment type="caution">
    <text evidence="1">The sequence shown here is derived from an EMBL/GenBank/DDBJ whole genome shotgun (WGS) entry which is preliminary data.</text>
</comment>
<dbReference type="InterPro" id="IPR005019">
    <property type="entry name" value="Adenine_glyco"/>
</dbReference>
<accession>A0A4Q0YPP6</accession>
<gene>
    <name evidence="1" type="ORF">CS022_15290</name>
</gene>
<organism evidence="1 2">
    <name type="scientific">Veronia nyctiphanis</name>
    <dbReference type="NCBI Taxonomy" id="1278244"/>
    <lineage>
        <taxon>Bacteria</taxon>
        <taxon>Pseudomonadati</taxon>
        <taxon>Pseudomonadota</taxon>
        <taxon>Gammaproteobacteria</taxon>
        <taxon>Vibrionales</taxon>
        <taxon>Vibrionaceae</taxon>
        <taxon>Veronia</taxon>
    </lineage>
</organism>
<evidence type="ECO:0000313" key="2">
    <source>
        <dbReference type="Proteomes" id="UP000290287"/>
    </source>
</evidence>
<name>A0A4Q0YPP6_9GAMM</name>
<protein>
    <submittedName>
        <fullName evidence="1">3-methyladenine DNA glycosylase</fullName>
    </submittedName>
</protein>
<dbReference type="Gene3D" id="1.10.340.30">
    <property type="entry name" value="Hypothetical protein, domain 2"/>
    <property type="match status" value="1"/>
</dbReference>
<dbReference type="InterPro" id="IPR052891">
    <property type="entry name" value="DNA-3mA_glycosylase"/>
</dbReference>
<dbReference type="PANTHER" id="PTHR30037:SF3">
    <property type="entry name" value="BLR0857 PROTEIN"/>
    <property type="match status" value="1"/>
</dbReference>
<dbReference type="GO" id="GO:0006284">
    <property type="term" value="P:base-excision repair"/>
    <property type="evidence" value="ECO:0007669"/>
    <property type="project" value="InterPro"/>
</dbReference>
<dbReference type="EMBL" id="PEIB01000019">
    <property type="protein sequence ID" value="RXJ72543.1"/>
    <property type="molecule type" value="Genomic_DNA"/>
</dbReference>
<dbReference type="PANTHER" id="PTHR30037">
    <property type="entry name" value="DNA-3-METHYLADENINE GLYCOSYLASE 1"/>
    <property type="match status" value="1"/>
</dbReference>
<sequence>MIFEDFEKIFHRAAERKGGKRELEMILSIPRTDTELRAIPDHRWLSAFTKKVFQSGMNWQVVRNKWPGFEEVFWAFDIEKMCLIPPEMWEEKARNPDIIRHLGKVMTIADNAQMIKRAEREFGSFSNMVADWPSDDIIGLWRYLKTKGKRLGGNTGPYTLRLLGKDTFILSSDVESYLRAYKIIDGGKDTQKSLKAAQQAFTYWQQQCGRPLCQISQVIAFSSGDNRV</sequence>
<dbReference type="AlphaFoldDB" id="A0A4Q0YPP6"/>
<dbReference type="Proteomes" id="UP000290287">
    <property type="component" value="Unassembled WGS sequence"/>
</dbReference>
<dbReference type="InterPro" id="IPR011257">
    <property type="entry name" value="DNA_glycosylase"/>
</dbReference>
<dbReference type="Pfam" id="PF03352">
    <property type="entry name" value="Adenine_glyco"/>
    <property type="match status" value="1"/>
</dbReference>
<reference evidence="1 2" key="1">
    <citation type="submission" date="2017-10" db="EMBL/GenBank/DDBJ databases">
        <title>Nyctiphanis sp. nov., isolated from the stomach of the euphausiid Nyctiphanes simplex (Hansen, 1911) in the Gulf of California.</title>
        <authorList>
            <person name="Gomez-Gil B."/>
            <person name="Aguilar-Mendez M."/>
            <person name="Lopez-Cortes A."/>
            <person name="Gomez-Gutierrez J."/>
            <person name="Roque A."/>
            <person name="Lang E."/>
            <person name="Gonzalez-Castillo A."/>
        </authorList>
    </citation>
    <scope>NUCLEOTIDE SEQUENCE [LARGE SCALE GENOMIC DNA]</scope>
    <source>
        <strain evidence="1 2">CAIM 600</strain>
    </source>
</reference>
<dbReference type="GO" id="GO:0008725">
    <property type="term" value="F:DNA-3-methyladenine glycosylase activity"/>
    <property type="evidence" value="ECO:0007669"/>
    <property type="project" value="InterPro"/>
</dbReference>
<evidence type="ECO:0000313" key="1">
    <source>
        <dbReference type="EMBL" id="RXJ72543.1"/>
    </source>
</evidence>
<keyword evidence="2" id="KW-1185">Reference proteome</keyword>
<dbReference type="SUPFAM" id="SSF48150">
    <property type="entry name" value="DNA-glycosylase"/>
    <property type="match status" value="1"/>
</dbReference>
<dbReference type="RefSeq" id="WP_129123007.1">
    <property type="nucleotide sequence ID" value="NZ_PEIB01000019.1"/>
</dbReference>
<dbReference type="OrthoDB" id="9795156at2"/>